<reference evidence="1" key="1">
    <citation type="submission" date="2021-05" db="EMBL/GenBank/DDBJ databases">
        <title>Molecular characterization for Shewanella algae harboring chromosomal blaOXA-55-like strains isolated from clinical and environment sample.</title>
        <authorList>
            <person name="Ohama Y."/>
            <person name="Aoki K."/>
            <person name="Harada S."/>
            <person name="Moriya K."/>
            <person name="Ishii Y."/>
            <person name="Tateda K."/>
        </authorList>
    </citation>
    <scope>NUCLEOTIDE SEQUENCE</scope>
    <source>
        <strain evidence="1">TUM17379</strain>
    </source>
</reference>
<evidence type="ECO:0000313" key="1">
    <source>
        <dbReference type="EMBL" id="BCV43401.1"/>
    </source>
</evidence>
<name>A0AAD1K5Z0_9GAMM</name>
<sequence length="66" mass="7684">MSVGAVIYRWLYEHVGYSGSMSRTTKAWDSGFEAMNLGTTLYWMRKHFSNYAESRLFLTGFMTNKV</sequence>
<dbReference type="EMBL" id="AP024613">
    <property type="protein sequence ID" value="BCV43401.1"/>
    <property type="molecule type" value="Genomic_DNA"/>
</dbReference>
<gene>
    <name evidence="1" type="ORF">TUM17379_04190</name>
</gene>
<dbReference type="AlphaFoldDB" id="A0AAD1K5Z0"/>
<organism evidence="1 2">
    <name type="scientific">Shewanella algae</name>
    <dbReference type="NCBI Taxonomy" id="38313"/>
    <lineage>
        <taxon>Bacteria</taxon>
        <taxon>Pseudomonadati</taxon>
        <taxon>Pseudomonadota</taxon>
        <taxon>Gammaproteobacteria</taxon>
        <taxon>Alteromonadales</taxon>
        <taxon>Shewanellaceae</taxon>
        <taxon>Shewanella</taxon>
    </lineage>
</organism>
<evidence type="ECO:0000313" key="2">
    <source>
        <dbReference type="Proteomes" id="UP000825078"/>
    </source>
</evidence>
<protein>
    <submittedName>
        <fullName evidence="1">Uncharacterized protein</fullName>
    </submittedName>
</protein>
<proteinExistence type="predicted"/>
<accession>A0AAD1K5Z0</accession>
<dbReference type="Proteomes" id="UP000825078">
    <property type="component" value="Chromosome"/>
</dbReference>